<evidence type="ECO:0000313" key="2">
    <source>
        <dbReference type="Proteomes" id="UP000326340"/>
    </source>
</evidence>
<name>A0A5Q4BNF7_9PEZI</name>
<accession>A0A5Q4BNF7</accession>
<protein>
    <submittedName>
        <fullName evidence="1">Uncharacterized protein</fullName>
    </submittedName>
</protein>
<keyword evidence="2" id="KW-1185">Reference proteome</keyword>
<comment type="caution">
    <text evidence="1">The sequence shown here is derived from an EMBL/GenBank/DDBJ whole genome shotgun (WGS) entry which is preliminary data.</text>
</comment>
<gene>
    <name evidence="1" type="ORF">CSHISOI_07466</name>
</gene>
<feature type="non-terminal residue" evidence="1">
    <location>
        <position position="1"/>
    </location>
</feature>
<sequence length="524" mass="59585">GYVCDPDRFAASALARNEEQPDFSIAGVLKGADGQPIDLNLCSTCRLVASEMHGLALRTNTITFSTVTSDELRILALSLQRVMRPYVDGYRQEMTYHAAQALPAKIVDELKLKYPPFVLVLERMREGPTDLETMLVSQPCKGAPYGEARSLWSNFCRDVVQANLPLDTEHTAIRRYWIETDYFNAASSPEKVARAIPRLVGIVECPLNHWSIPTDRALRAYAPRKEFDLENARTKRDRIKYRFSAAAVAILFLQSLGDRRCGQLRKIVLHEDRESVADPESHALGLIPFCQQNPRLRVERRVDLWNNAFQRDSRWAGKTTHMAMYMDKTRSNWGFRSCDVTSNINAWVMEALALSPAGMPANSFSLIFDGQPTPQLATQIFQSVVQQDVTWQLAWEESVRRGTLAKPSPIHGDASTTLYNYYTFQFLPRAMKDIADQKSVVRCNFDVGEPSNVEKMVQDHKDWDDAQWHWGKFTNHDQKEWDTVPPLPSWRSILMGNLVPIPDGPYVPYSDPDSDYDSGTDSDW</sequence>
<dbReference type="AlphaFoldDB" id="A0A5Q4BNF7"/>
<dbReference type="OrthoDB" id="5062850at2759"/>
<dbReference type="EMBL" id="PUHP01000789">
    <property type="protein sequence ID" value="TQN68004.1"/>
    <property type="molecule type" value="Genomic_DNA"/>
</dbReference>
<feature type="non-terminal residue" evidence="1">
    <location>
        <position position="524"/>
    </location>
</feature>
<proteinExistence type="predicted"/>
<dbReference type="Proteomes" id="UP000326340">
    <property type="component" value="Unassembled WGS sequence"/>
</dbReference>
<evidence type="ECO:0000313" key="1">
    <source>
        <dbReference type="EMBL" id="TQN68004.1"/>
    </source>
</evidence>
<reference evidence="1 2" key="1">
    <citation type="journal article" date="2019" name="Sci. Rep.">
        <title>Colletotrichum shisoi sp. nov., an anthracnose pathogen of Perilla frutescens in Japan: molecular phylogenetic, morphological and genomic evidence.</title>
        <authorList>
            <person name="Gan P."/>
            <person name="Tsushima A."/>
            <person name="Hiroyama R."/>
            <person name="Narusaka M."/>
            <person name="Takano Y."/>
            <person name="Narusaka Y."/>
            <person name="Kawaradani M."/>
            <person name="Damm U."/>
            <person name="Shirasu K."/>
        </authorList>
    </citation>
    <scope>NUCLEOTIDE SEQUENCE [LARGE SCALE GENOMIC DNA]</scope>
    <source>
        <strain evidence="1 2">PG-2018a</strain>
    </source>
</reference>
<organism evidence="1 2">
    <name type="scientific">Colletotrichum shisoi</name>
    <dbReference type="NCBI Taxonomy" id="2078593"/>
    <lineage>
        <taxon>Eukaryota</taxon>
        <taxon>Fungi</taxon>
        <taxon>Dikarya</taxon>
        <taxon>Ascomycota</taxon>
        <taxon>Pezizomycotina</taxon>
        <taxon>Sordariomycetes</taxon>
        <taxon>Hypocreomycetidae</taxon>
        <taxon>Glomerellales</taxon>
        <taxon>Glomerellaceae</taxon>
        <taxon>Colletotrichum</taxon>
        <taxon>Colletotrichum destructivum species complex</taxon>
    </lineage>
</organism>